<feature type="transmembrane region" description="Helical" evidence="1">
    <location>
        <begin position="232"/>
        <end position="256"/>
    </location>
</feature>
<evidence type="ECO:0000313" key="3">
    <source>
        <dbReference type="Proteomes" id="UP000284547"/>
    </source>
</evidence>
<feature type="transmembrane region" description="Helical" evidence="1">
    <location>
        <begin position="140"/>
        <end position="159"/>
    </location>
</feature>
<keyword evidence="1" id="KW-0472">Membrane</keyword>
<proteinExistence type="predicted"/>
<reference evidence="2 3" key="1">
    <citation type="submission" date="2018-08" db="EMBL/GenBank/DDBJ databases">
        <title>Flavobacterium tibetense sp. nov., isolated from a wetland YonghuCo on Tibetan Plateau.</title>
        <authorList>
            <person name="Phurbu D."/>
            <person name="Lu H."/>
            <person name="Xing P."/>
        </authorList>
    </citation>
    <scope>NUCLEOTIDE SEQUENCE [LARGE SCALE GENOMIC DNA]</scope>
    <source>
        <strain evidence="2 3">DJC</strain>
    </source>
</reference>
<dbReference type="AlphaFoldDB" id="A0A411Z647"/>
<gene>
    <name evidence="2" type="ORF">D1012_04895</name>
</gene>
<dbReference type="Proteomes" id="UP000284547">
    <property type="component" value="Unassembled WGS sequence"/>
</dbReference>
<comment type="caution">
    <text evidence="2">The sequence shown here is derived from an EMBL/GenBank/DDBJ whole genome shotgun (WGS) entry which is preliminary data.</text>
</comment>
<feature type="transmembrane region" description="Helical" evidence="1">
    <location>
        <begin position="12"/>
        <end position="29"/>
    </location>
</feature>
<name>A0A411Z647_9RHOB</name>
<evidence type="ECO:0000256" key="1">
    <source>
        <dbReference type="SAM" id="Phobius"/>
    </source>
</evidence>
<keyword evidence="3" id="KW-1185">Reference proteome</keyword>
<dbReference type="RefSeq" id="WP_118150562.1">
    <property type="nucleotide sequence ID" value="NZ_QWEY01000002.1"/>
</dbReference>
<dbReference type="EMBL" id="QWEY01000002">
    <property type="protein sequence ID" value="RGP38519.1"/>
    <property type="molecule type" value="Genomic_DNA"/>
</dbReference>
<organism evidence="2 3">
    <name type="scientific">Pseudotabrizicola alkalilacus</name>
    <dbReference type="NCBI Taxonomy" id="2305252"/>
    <lineage>
        <taxon>Bacteria</taxon>
        <taxon>Pseudomonadati</taxon>
        <taxon>Pseudomonadota</taxon>
        <taxon>Alphaproteobacteria</taxon>
        <taxon>Rhodobacterales</taxon>
        <taxon>Paracoccaceae</taxon>
        <taxon>Pseudotabrizicola</taxon>
    </lineage>
</organism>
<protein>
    <submittedName>
        <fullName evidence="2">Uncharacterized protein</fullName>
    </submittedName>
</protein>
<evidence type="ECO:0000313" key="2">
    <source>
        <dbReference type="EMBL" id="RGP38519.1"/>
    </source>
</evidence>
<keyword evidence="1" id="KW-0812">Transmembrane</keyword>
<sequence>MVSRFSGAFIRAVLVVLVVVTPSVLLPGVSVDARQMAALVALFAGLLTFVEYNTEAPSLIEFRDAPPFNRVRLAMLFATVFCLSIMESGRTEPTSLTELVQAIGHLVGRSMDFPYSPVRLAKLMLAETATPEQVMAVRDAAGIAYLTSLISLAVFVLLLKSGAWPLRDRVFNVWVNLPTFDPTAGDLVDRLERDGRINIALGFLLPFIIPFIVSLSSSGVNPDSMTASQTLIWTMTAWAFLPASLFMRGIALGRIAEMIRDIRRARVRADSSAVSRASRVF</sequence>
<accession>A0A411Z647</accession>
<keyword evidence="1" id="KW-1133">Transmembrane helix</keyword>
<feature type="transmembrane region" description="Helical" evidence="1">
    <location>
        <begin position="199"/>
        <end position="220"/>
    </location>
</feature>
<dbReference type="OrthoDB" id="7738422at2"/>